<name>A0A1Q2M7Q6_9GAMM</name>
<dbReference type="PANTHER" id="PTHR43133:SF39">
    <property type="entry name" value="SIMILAR TO RNA POLYMERASE SIGMA-E FACTOR"/>
    <property type="match status" value="1"/>
</dbReference>
<evidence type="ECO:0000256" key="1">
    <source>
        <dbReference type="ARBA" id="ARBA00010641"/>
    </source>
</evidence>
<dbReference type="KEGG" id="maga:Mag101_14875"/>
<keyword evidence="2" id="KW-0805">Transcription regulation</keyword>
<dbReference type="InterPro" id="IPR039425">
    <property type="entry name" value="RNA_pol_sigma-70-like"/>
</dbReference>
<dbReference type="EMBL" id="CP019650">
    <property type="protein sequence ID" value="AQQ68775.1"/>
    <property type="molecule type" value="Genomic_DNA"/>
</dbReference>
<dbReference type="eggNOG" id="COG1595">
    <property type="taxonomic scope" value="Bacteria"/>
</dbReference>
<evidence type="ECO:0000313" key="7">
    <source>
        <dbReference type="Proteomes" id="UP000188219"/>
    </source>
</evidence>
<evidence type="ECO:0000313" key="6">
    <source>
        <dbReference type="EMBL" id="AQQ68775.1"/>
    </source>
</evidence>
<proteinExistence type="inferred from homology"/>
<sequence length="204" mass="23155">MLIQFATRSKTGVLAQTQAEQQAEQQAMPQHEQLPELTGQLYEELRRCARRILANQSAELTLQTTDVVHEACLRLIESPAQFESRTHLYRCAAKAMRHLLVDHARAKSAQKRNGVHMRTVWMDNLLGDIDVNLGLLTIDHTLTEMSQIGERLESIAELHYLAGFTQARVAEILNISVATVERELKFARAFLTDRLQELHHPTPA</sequence>
<dbReference type="InterPro" id="IPR013324">
    <property type="entry name" value="RNA_pol_sigma_r3/r4-like"/>
</dbReference>
<keyword evidence="7" id="KW-1185">Reference proteome</keyword>
<dbReference type="GO" id="GO:0006352">
    <property type="term" value="P:DNA-templated transcription initiation"/>
    <property type="evidence" value="ECO:0007669"/>
    <property type="project" value="InterPro"/>
</dbReference>
<keyword evidence="4" id="KW-0804">Transcription</keyword>
<evidence type="ECO:0000256" key="2">
    <source>
        <dbReference type="ARBA" id="ARBA00023015"/>
    </source>
</evidence>
<dbReference type="Proteomes" id="UP000188219">
    <property type="component" value="Chromosome"/>
</dbReference>
<accession>A0A1Q2M7Q6</accession>
<dbReference type="STRING" id="260552.Mag101_14875"/>
<dbReference type="SUPFAM" id="SSF88659">
    <property type="entry name" value="Sigma3 and sigma4 domains of RNA polymerase sigma factors"/>
    <property type="match status" value="1"/>
</dbReference>
<dbReference type="Gene3D" id="1.10.1740.10">
    <property type="match status" value="1"/>
</dbReference>
<feature type="domain" description="RNA polymerase sigma-70 ECF-like HTH" evidence="5">
    <location>
        <begin position="37"/>
        <end position="196"/>
    </location>
</feature>
<dbReference type="InterPro" id="IPR053812">
    <property type="entry name" value="HTH_Sigma70_ECF-like"/>
</dbReference>
<keyword evidence="3" id="KW-0731">Sigma factor</keyword>
<dbReference type="PANTHER" id="PTHR43133">
    <property type="entry name" value="RNA POLYMERASE ECF-TYPE SIGMA FACTO"/>
    <property type="match status" value="1"/>
</dbReference>
<dbReference type="Pfam" id="PF07638">
    <property type="entry name" value="Sigma70_ECF"/>
    <property type="match status" value="1"/>
</dbReference>
<dbReference type="InterPro" id="IPR036388">
    <property type="entry name" value="WH-like_DNA-bd_sf"/>
</dbReference>
<comment type="similarity">
    <text evidence="1">Belongs to the sigma-70 factor family. ECF subfamily.</text>
</comment>
<gene>
    <name evidence="6" type="ORF">Mag101_14875</name>
</gene>
<dbReference type="InterPro" id="IPR011517">
    <property type="entry name" value="RNA_pol_sigma70_ECF-like"/>
</dbReference>
<dbReference type="SUPFAM" id="SSF88946">
    <property type="entry name" value="Sigma2 domain of RNA polymerase sigma factors"/>
    <property type="match status" value="1"/>
</dbReference>
<dbReference type="NCBIfam" id="TIGR02999">
    <property type="entry name" value="Sig-70_X6"/>
    <property type="match status" value="1"/>
</dbReference>
<organism evidence="6 7">
    <name type="scientific">Microbulbifer agarilyticus</name>
    <dbReference type="NCBI Taxonomy" id="260552"/>
    <lineage>
        <taxon>Bacteria</taxon>
        <taxon>Pseudomonadati</taxon>
        <taxon>Pseudomonadota</taxon>
        <taxon>Gammaproteobacteria</taxon>
        <taxon>Cellvibrionales</taxon>
        <taxon>Microbulbiferaceae</taxon>
        <taxon>Microbulbifer</taxon>
    </lineage>
</organism>
<dbReference type="Gene3D" id="1.10.10.10">
    <property type="entry name" value="Winged helix-like DNA-binding domain superfamily/Winged helix DNA-binding domain"/>
    <property type="match status" value="1"/>
</dbReference>
<evidence type="ECO:0000256" key="4">
    <source>
        <dbReference type="ARBA" id="ARBA00023163"/>
    </source>
</evidence>
<reference evidence="6" key="1">
    <citation type="submission" date="2017-02" db="EMBL/GenBank/DDBJ databases">
        <title>Genome of Microbulbifer agarilyticus GP101.</title>
        <authorList>
            <person name="Jung J."/>
            <person name="Bae S.S."/>
            <person name="Baek K."/>
        </authorList>
    </citation>
    <scope>NUCLEOTIDE SEQUENCE [LARGE SCALE GENOMIC DNA]</scope>
    <source>
        <strain evidence="6">GP101</strain>
    </source>
</reference>
<dbReference type="InterPro" id="IPR013325">
    <property type="entry name" value="RNA_pol_sigma_r2"/>
</dbReference>
<evidence type="ECO:0000256" key="3">
    <source>
        <dbReference type="ARBA" id="ARBA00023082"/>
    </source>
</evidence>
<protein>
    <recommendedName>
        <fullName evidence="5">RNA polymerase sigma-70 ECF-like HTH domain-containing protein</fullName>
    </recommendedName>
</protein>
<evidence type="ECO:0000259" key="5">
    <source>
        <dbReference type="Pfam" id="PF07638"/>
    </source>
</evidence>
<dbReference type="GO" id="GO:0016987">
    <property type="term" value="F:sigma factor activity"/>
    <property type="evidence" value="ECO:0007669"/>
    <property type="project" value="UniProtKB-KW"/>
</dbReference>
<dbReference type="AlphaFoldDB" id="A0A1Q2M7Q6"/>